<evidence type="ECO:0000313" key="1">
    <source>
        <dbReference type="EMBL" id="CAD9692702.1"/>
    </source>
</evidence>
<dbReference type="InterPro" id="IPR011053">
    <property type="entry name" value="Single_hybrid_motif"/>
</dbReference>
<accession>A0A7S2WKY4</accession>
<name>A0A7S2WKY4_9STRA</name>
<gene>
    <name evidence="1" type="ORF">EANT1437_LOCUS12974</name>
</gene>
<organism evidence="1">
    <name type="scientific">Eucampia antarctica</name>
    <dbReference type="NCBI Taxonomy" id="49252"/>
    <lineage>
        <taxon>Eukaryota</taxon>
        <taxon>Sar</taxon>
        <taxon>Stramenopiles</taxon>
        <taxon>Ochrophyta</taxon>
        <taxon>Bacillariophyta</taxon>
        <taxon>Mediophyceae</taxon>
        <taxon>Biddulphiophycidae</taxon>
        <taxon>Hemiaulales</taxon>
        <taxon>Hemiaulaceae</taxon>
        <taxon>Eucampia</taxon>
    </lineage>
</organism>
<protein>
    <submittedName>
        <fullName evidence="1">Uncharacterized protein</fullName>
    </submittedName>
</protein>
<sequence>MRACLITQLSKRLTIPRLSPTHTSSRIVRLLSFPNDSVESYDPIMILECSSDLRADPADRVTPDEKLLMFIETCDEGVLKDLNDHGGNWIDVGTSIGIVDDGDPVDGDWLWEAYLHNEED</sequence>
<proteinExistence type="predicted"/>
<dbReference type="Gene3D" id="2.40.50.100">
    <property type="match status" value="1"/>
</dbReference>
<dbReference type="SUPFAM" id="SSF51230">
    <property type="entry name" value="Single hybrid motif"/>
    <property type="match status" value="1"/>
</dbReference>
<dbReference type="EMBL" id="HBHI01025268">
    <property type="protein sequence ID" value="CAD9692702.1"/>
    <property type="molecule type" value="Transcribed_RNA"/>
</dbReference>
<reference evidence="1" key="1">
    <citation type="submission" date="2021-01" db="EMBL/GenBank/DDBJ databases">
        <authorList>
            <person name="Corre E."/>
            <person name="Pelletier E."/>
            <person name="Niang G."/>
            <person name="Scheremetjew M."/>
            <person name="Finn R."/>
            <person name="Kale V."/>
            <person name="Holt S."/>
            <person name="Cochrane G."/>
            <person name="Meng A."/>
            <person name="Brown T."/>
            <person name="Cohen L."/>
        </authorList>
    </citation>
    <scope>NUCLEOTIDE SEQUENCE</scope>
    <source>
        <strain evidence="1">CCMP1452</strain>
    </source>
</reference>
<dbReference type="AlphaFoldDB" id="A0A7S2WKY4"/>